<name>A0A4U8TFM6_9HELI</name>
<dbReference type="InterPro" id="IPR027417">
    <property type="entry name" value="P-loop_NTPase"/>
</dbReference>
<evidence type="ECO:0000313" key="2">
    <source>
        <dbReference type="Proteomes" id="UP000029733"/>
    </source>
</evidence>
<reference evidence="1 2" key="1">
    <citation type="journal article" date="2014" name="Genome Announc.">
        <title>Draft genome sequences of eight enterohepatic helicobacter species isolated from both laboratory and wild rodents.</title>
        <authorList>
            <person name="Sheh A."/>
            <person name="Shen Z."/>
            <person name="Fox J.G."/>
        </authorList>
    </citation>
    <scope>NUCLEOTIDE SEQUENCE [LARGE SCALE GENOMIC DNA]</scope>
    <source>
        <strain evidence="1 2">MIT 09-6949</strain>
    </source>
</reference>
<dbReference type="PANTHER" id="PTHR42935:SF1">
    <property type="entry name" value="SLR0930 PROTEIN"/>
    <property type="match status" value="1"/>
</dbReference>
<proteinExistence type="predicted"/>
<dbReference type="PANTHER" id="PTHR42935">
    <property type="entry name" value="SLR0930 PROTEIN"/>
    <property type="match status" value="1"/>
</dbReference>
<comment type="caution">
    <text evidence="1">The sequence shown here is derived from an EMBL/GenBank/DDBJ whole genome shotgun (WGS) entry which is preliminary data.</text>
</comment>
<protein>
    <submittedName>
        <fullName evidence="1">DUF815 domain-containing protein</fullName>
    </submittedName>
</protein>
<dbReference type="InterPro" id="IPR008533">
    <property type="entry name" value="DUF815"/>
</dbReference>
<organism evidence="1 2">
    <name type="scientific">Helicobacter jaachi</name>
    <dbReference type="NCBI Taxonomy" id="1677920"/>
    <lineage>
        <taxon>Bacteria</taxon>
        <taxon>Pseudomonadati</taxon>
        <taxon>Campylobacterota</taxon>
        <taxon>Epsilonproteobacteria</taxon>
        <taxon>Campylobacterales</taxon>
        <taxon>Helicobacteraceae</taxon>
        <taxon>Helicobacter</taxon>
    </lineage>
</organism>
<dbReference type="Pfam" id="PF05673">
    <property type="entry name" value="DUF815"/>
    <property type="match status" value="1"/>
</dbReference>
<sequence>MPPKLFNFSWEEHLACVYRPKFEDFGGYFKPIKALQAPTKLIGLENEMSALTHNTKALIQGNRASHALLWGARGCGKSSCLQYVLSSLLAFDSPLRVVEIAKESLSLLPILQDALRELPYKFVIVCDDLSFNAFEDGYKGLKSLLEGSLEAKAQNIAFYTTSNYRHLIIESYPQDTLHMNDMQDEILSLSDRFGLTLGFYTLGQAEFLAFLQTLFKKPLSEALKLQAVQFSTRKGSYNPRIAHEFYTLCQNAIVRDENG</sequence>
<gene>
    <name evidence="1" type="ORF">LS71_001745</name>
</gene>
<dbReference type="RefSeq" id="WP_034352008.1">
    <property type="nucleotide sequence ID" value="NZ_JRPR02000001.1"/>
</dbReference>
<dbReference type="STRING" id="1677920.LS71_00085"/>
<dbReference type="Proteomes" id="UP000029733">
    <property type="component" value="Unassembled WGS sequence"/>
</dbReference>
<dbReference type="EMBL" id="JRPR02000001">
    <property type="protein sequence ID" value="TLD97497.1"/>
    <property type="molecule type" value="Genomic_DNA"/>
</dbReference>
<keyword evidence="2" id="KW-1185">Reference proteome</keyword>
<dbReference type="SUPFAM" id="SSF52540">
    <property type="entry name" value="P-loop containing nucleoside triphosphate hydrolases"/>
    <property type="match status" value="1"/>
</dbReference>
<dbReference type="AlphaFoldDB" id="A0A4U8TFM6"/>
<evidence type="ECO:0000313" key="1">
    <source>
        <dbReference type="EMBL" id="TLD97497.1"/>
    </source>
</evidence>
<dbReference type="Gene3D" id="3.40.50.300">
    <property type="entry name" value="P-loop containing nucleotide triphosphate hydrolases"/>
    <property type="match status" value="1"/>
</dbReference>
<accession>A0A4U8TFM6</accession>
<dbReference type="OrthoDB" id="9812140at2"/>